<feature type="non-terminal residue" evidence="1">
    <location>
        <position position="243"/>
    </location>
</feature>
<reference evidence="1 2" key="1">
    <citation type="journal article" date="2016" name="Front. Microbiol.">
        <title>Comparative Genomics Analysis of Streptomyces Species Reveals Their Adaptation to the Marine Environment and Their Diversity at the Genomic Level.</title>
        <authorList>
            <person name="Tian X."/>
            <person name="Zhang Z."/>
            <person name="Yang T."/>
            <person name="Chen M."/>
            <person name="Li J."/>
            <person name="Chen F."/>
            <person name="Yang J."/>
            <person name="Li W."/>
            <person name="Zhang B."/>
            <person name="Zhang Z."/>
            <person name="Wu J."/>
            <person name="Zhang C."/>
            <person name="Long L."/>
            <person name="Xiao J."/>
        </authorList>
    </citation>
    <scope>NUCLEOTIDE SEQUENCE [LARGE SCALE GENOMIC DNA]</scope>
    <source>
        <strain evidence="1 2">SCSIO M10372</strain>
    </source>
</reference>
<evidence type="ECO:0000313" key="1">
    <source>
        <dbReference type="EMBL" id="OEV18390.1"/>
    </source>
</evidence>
<organism evidence="1 2">
    <name type="scientific">Streptomyces nanshensis</name>
    <dbReference type="NCBI Taxonomy" id="518642"/>
    <lineage>
        <taxon>Bacteria</taxon>
        <taxon>Bacillati</taxon>
        <taxon>Actinomycetota</taxon>
        <taxon>Actinomycetes</taxon>
        <taxon>Kitasatosporales</taxon>
        <taxon>Streptomycetaceae</taxon>
        <taxon>Streptomyces</taxon>
    </lineage>
</organism>
<protein>
    <submittedName>
        <fullName evidence="1">Uncharacterized protein</fullName>
    </submittedName>
</protein>
<keyword evidence="2" id="KW-1185">Reference proteome</keyword>
<comment type="caution">
    <text evidence="1">The sequence shown here is derived from an EMBL/GenBank/DDBJ whole genome shotgun (WGS) entry which is preliminary data.</text>
</comment>
<dbReference type="AlphaFoldDB" id="A0A1E7LQC6"/>
<sequence length="243" mass="25435">PPVAPAPVRPPQPLPSRTLVAYGRDATSPSAEGEWTLEVLAAQVAATGLRNHRAGASLPRVEVTGYGAVSAGPDRAPGGSYGRRRATTARNRFTRLLAAELDRLQQGLPSGAPRLTADDFTVVVRAMARVPADWAGTGALAGVTRAELGRQAVIALHQQPDAVAVQKLDTLRRRDRALRTGPLDVDAVARRVLHLDPADTVGADTRTELFGLVGRASAAGRATGFAALAAYHLSELGVTAPDR</sequence>
<accession>A0A1E7LQC6</accession>
<dbReference type="Proteomes" id="UP000175971">
    <property type="component" value="Unassembled WGS sequence"/>
</dbReference>
<evidence type="ECO:0000313" key="2">
    <source>
        <dbReference type="Proteomes" id="UP000175971"/>
    </source>
</evidence>
<feature type="non-terminal residue" evidence="1">
    <location>
        <position position="1"/>
    </location>
</feature>
<proteinExistence type="predicted"/>
<gene>
    <name evidence="1" type="ORF">AN221_22010</name>
</gene>
<dbReference type="EMBL" id="LJGZ01000093">
    <property type="protein sequence ID" value="OEV18390.1"/>
    <property type="molecule type" value="Genomic_DNA"/>
</dbReference>
<name>A0A1E7LQC6_9ACTN</name>